<organism evidence="2 3">
    <name type="scientific">Candidatus Blautia faecavium</name>
    <dbReference type="NCBI Taxonomy" id="2838487"/>
    <lineage>
        <taxon>Bacteria</taxon>
        <taxon>Bacillati</taxon>
        <taxon>Bacillota</taxon>
        <taxon>Clostridia</taxon>
        <taxon>Lachnospirales</taxon>
        <taxon>Lachnospiraceae</taxon>
        <taxon>Blautia</taxon>
    </lineage>
</organism>
<reference evidence="2" key="1">
    <citation type="journal article" date="2021" name="PeerJ">
        <title>Extensive microbial diversity within the chicken gut microbiome revealed by metagenomics and culture.</title>
        <authorList>
            <person name="Gilroy R."/>
            <person name="Ravi A."/>
            <person name="Getino M."/>
            <person name="Pursley I."/>
            <person name="Horton D.L."/>
            <person name="Alikhan N.F."/>
            <person name="Baker D."/>
            <person name="Gharbi K."/>
            <person name="Hall N."/>
            <person name="Watson M."/>
            <person name="Adriaenssens E.M."/>
            <person name="Foster-Nyarko E."/>
            <person name="Jarju S."/>
            <person name="Secka A."/>
            <person name="Antonio M."/>
            <person name="Oren A."/>
            <person name="Chaudhuri R.R."/>
            <person name="La Ragione R."/>
            <person name="Hildebrand F."/>
            <person name="Pallen M.J."/>
        </authorList>
    </citation>
    <scope>NUCLEOTIDE SEQUENCE</scope>
    <source>
        <strain evidence="2">ChiSjej1B19-5720</strain>
    </source>
</reference>
<evidence type="ECO:0000259" key="1">
    <source>
        <dbReference type="PROSITE" id="PS50930"/>
    </source>
</evidence>
<comment type="caution">
    <text evidence="2">The sequence shown here is derived from an EMBL/GenBank/DDBJ whole genome shotgun (WGS) entry which is preliminary data.</text>
</comment>
<feature type="domain" description="HTH LytTR-type" evidence="1">
    <location>
        <begin position="1"/>
        <end position="98"/>
    </location>
</feature>
<evidence type="ECO:0000313" key="2">
    <source>
        <dbReference type="EMBL" id="HJB28539.1"/>
    </source>
</evidence>
<feature type="non-terminal residue" evidence="2">
    <location>
        <position position="1"/>
    </location>
</feature>
<dbReference type="AlphaFoldDB" id="A0A9D2LT07"/>
<gene>
    <name evidence="2" type="ORF">IAA06_07060</name>
</gene>
<dbReference type="EMBL" id="DWYZ01000137">
    <property type="protein sequence ID" value="HJB28539.1"/>
    <property type="molecule type" value="Genomic_DNA"/>
</dbReference>
<dbReference type="PROSITE" id="PS50930">
    <property type="entry name" value="HTH_LYTTR"/>
    <property type="match status" value="1"/>
</dbReference>
<dbReference type="SMART" id="SM00850">
    <property type="entry name" value="LytTR"/>
    <property type="match status" value="1"/>
</dbReference>
<reference evidence="2" key="2">
    <citation type="submission" date="2021-04" db="EMBL/GenBank/DDBJ databases">
        <authorList>
            <person name="Gilroy R."/>
        </authorList>
    </citation>
    <scope>NUCLEOTIDE SEQUENCE</scope>
    <source>
        <strain evidence="2">ChiSjej1B19-5720</strain>
    </source>
</reference>
<dbReference type="PANTHER" id="PTHR37299">
    <property type="entry name" value="TRANSCRIPTIONAL REGULATOR-RELATED"/>
    <property type="match status" value="1"/>
</dbReference>
<dbReference type="PANTHER" id="PTHR37299:SF1">
    <property type="entry name" value="STAGE 0 SPORULATION PROTEIN A HOMOLOG"/>
    <property type="match status" value="1"/>
</dbReference>
<dbReference type="InterPro" id="IPR046947">
    <property type="entry name" value="LytR-like"/>
</dbReference>
<protein>
    <submittedName>
        <fullName evidence="2">LytTR family transcriptional regulator</fullName>
    </submittedName>
</protein>
<dbReference type="GO" id="GO:0003677">
    <property type="term" value="F:DNA binding"/>
    <property type="evidence" value="ECO:0007669"/>
    <property type="project" value="InterPro"/>
</dbReference>
<dbReference type="Gene3D" id="2.40.50.1020">
    <property type="entry name" value="LytTr DNA-binding domain"/>
    <property type="match status" value="1"/>
</dbReference>
<dbReference type="Proteomes" id="UP000823842">
    <property type="component" value="Unassembled WGS sequence"/>
</dbReference>
<dbReference type="GO" id="GO:0000156">
    <property type="term" value="F:phosphorelay response regulator activity"/>
    <property type="evidence" value="ECO:0007669"/>
    <property type="project" value="InterPro"/>
</dbReference>
<evidence type="ECO:0000313" key="3">
    <source>
        <dbReference type="Proteomes" id="UP000823842"/>
    </source>
</evidence>
<sequence length="104" mass="12028">CQNGIYTLQLSDIIYLETSNKTVLIHTVKGNFVCYQKIRDLEERLSNKLFYRCHNCYLVNMDFIETVKGDTVVLTKEGRTTVPISKYRKDGLLKALAMYVGEKL</sequence>
<name>A0A9D2LT07_9FIRM</name>
<accession>A0A9D2LT07</accession>
<proteinExistence type="predicted"/>
<dbReference type="InterPro" id="IPR007492">
    <property type="entry name" value="LytTR_DNA-bd_dom"/>
</dbReference>
<dbReference type="Pfam" id="PF04397">
    <property type="entry name" value="LytTR"/>
    <property type="match status" value="1"/>
</dbReference>